<proteinExistence type="predicted"/>
<evidence type="ECO:0000313" key="3">
    <source>
        <dbReference type="EMBL" id="SHJ89663.1"/>
    </source>
</evidence>
<accession>A0A1M6N1Z5</accession>
<dbReference type="STRING" id="1121393.SAMN02745216_02482"/>
<dbReference type="SMART" id="SM00448">
    <property type="entry name" value="REC"/>
    <property type="match status" value="1"/>
</dbReference>
<dbReference type="SUPFAM" id="SSF52172">
    <property type="entry name" value="CheY-like"/>
    <property type="match status" value="1"/>
</dbReference>
<dbReference type="PROSITE" id="PS50110">
    <property type="entry name" value="RESPONSE_REGULATORY"/>
    <property type="match status" value="1"/>
</dbReference>
<evidence type="ECO:0000256" key="1">
    <source>
        <dbReference type="PROSITE-ProRule" id="PRU00169"/>
    </source>
</evidence>
<reference evidence="4" key="1">
    <citation type="submission" date="2016-11" db="EMBL/GenBank/DDBJ databases">
        <authorList>
            <person name="Varghese N."/>
            <person name="Submissions S."/>
        </authorList>
    </citation>
    <scope>NUCLEOTIDE SEQUENCE [LARGE SCALE GENOMIC DNA]</scope>
    <source>
        <strain evidence="4">DSM 16219</strain>
    </source>
</reference>
<dbReference type="InterPro" id="IPR001789">
    <property type="entry name" value="Sig_transdc_resp-reg_receiver"/>
</dbReference>
<dbReference type="EMBL" id="FQZU01000014">
    <property type="protein sequence ID" value="SHJ89663.1"/>
    <property type="molecule type" value="Genomic_DNA"/>
</dbReference>
<dbReference type="Gene3D" id="3.40.50.2300">
    <property type="match status" value="1"/>
</dbReference>
<evidence type="ECO:0000313" key="4">
    <source>
        <dbReference type="Proteomes" id="UP000183994"/>
    </source>
</evidence>
<feature type="domain" description="Response regulatory" evidence="2">
    <location>
        <begin position="6"/>
        <end position="126"/>
    </location>
</feature>
<protein>
    <submittedName>
        <fullName evidence="3">Response regulator receiver domain-containing protein</fullName>
    </submittedName>
</protein>
<dbReference type="CDD" id="cd00156">
    <property type="entry name" value="REC"/>
    <property type="match status" value="1"/>
</dbReference>
<keyword evidence="4" id="KW-1185">Reference proteome</keyword>
<dbReference type="Pfam" id="PF00072">
    <property type="entry name" value="Response_reg"/>
    <property type="match status" value="1"/>
</dbReference>
<name>A0A1M6N1Z5_9BACT</name>
<dbReference type="Proteomes" id="UP000183994">
    <property type="component" value="Unassembled WGS sequence"/>
</dbReference>
<dbReference type="RefSeq" id="WP_073476184.1">
    <property type="nucleotide sequence ID" value="NZ_FQZU01000014.1"/>
</dbReference>
<evidence type="ECO:0000259" key="2">
    <source>
        <dbReference type="PROSITE" id="PS50110"/>
    </source>
</evidence>
<sequence>MSYGLNVIILDDDPDVCMTLKEIVESFYTWGEVHPFTDPDEATDFCRSEEAGVAIFILDVYLGDRMGFVFLDAITDKFPAAYEDTIVISGEASKEVVDVCVASEITYLLEKPVRPYALQMAVRAIVAKYIKFAKKILDDPILAAAIGKM</sequence>
<organism evidence="3 4">
    <name type="scientific">Desulfatibacillum alkenivorans DSM 16219</name>
    <dbReference type="NCBI Taxonomy" id="1121393"/>
    <lineage>
        <taxon>Bacteria</taxon>
        <taxon>Pseudomonadati</taxon>
        <taxon>Thermodesulfobacteriota</taxon>
        <taxon>Desulfobacteria</taxon>
        <taxon>Desulfobacterales</taxon>
        <taxon>Desulfatibacillaceae</taxon>
        <taxon>Desulfatibacillum</taxon>
    </lineage>
</organism>
<feature type="modified residue" description="4-aspartylphosphate" evidence="1">
    <location>
        <position position="59"/>
    </location>
</feature>
<gene>
    <name evidence="3" type="ORF">SAMN02745216_02482</name>
</gene>
<dbReference type="InterPro" id="IPR011006">
    <property type="entry name" value="CheY-like_superfamily"/>
</dbReference>
<dbReference type="GO" id="GO:0000160">
    <property type="term" value="P:phosphorelay signal transduction system"/>
    <property type="evidence" value="ECO:0007669"/>
    <property type="project" value="InterPro"/>
</dbReference>
<keyword evidence="1" id="KW-0597">Phosphoprotein</keyword>
<dbReference type="AlphaFoldDB" id="A0A1M6N1Z5"/>
<dbReference type="OrthoDB" id="5418965at2"/>